<dbReference type="Proteomes" id="UP001516023">
    <property type="component" value="Unassembled WGS sequence"/>
</dbReference>
<dbReference type="EMBL" id="JABMIG020000195">
    <property type="protein sequence ID" value="KAL3786398.1"/>
    <property type="molecule type" value="Genomic_DNA"/>
</dbReference>
<keyword evidence="3" id="KW-1185">Reference proteome</keyword>
<feature type="region of interest" description="Disordered" evidence="1">
    <location>
        <begin position="135"/>
        <end position="261"/>
    </location>
</feature>
<feature type="compositionally biased region" description="Polar residues" evidence="1">
    <location>
        <begin position="243"/>
        <end position="259"/>
    </location>
</feature>
<feature type="compositionally biased region" description="Acidic residues" evidence="1">
    <location>
        <begin position="210"/>
        <end position="219"/>
    </location>
</feature>
<organism evidence="2 3">
    <name type="scientific">Cyclotella cryptica</name>
    <dbReference type="NCBI Taxonomy" id="29204"/>
    <lineage>
        <taxon>Eukaryota</taxon>
        <taxon>Sar</taxon>
        <taxon>Stramenopiles</taxon>
        <taxon>Ochrophyta</taxon>
        <taxon>Bacillariophyta</taxon>
        <taxon>Coscinodiscophyceae</taxon>
        <taxon>Thalassiosirophycidae</taxon>
        <taxon>Stephanodiscales</taxon>
        <taxon>Stephanodiscaceae</taxon>
        <taxon>Cyclotella</taxon>
    </lineage>
</organism>
<feature type="compositionally biased region" description="Low complexity" evidence="1">
    <location>
        <begin position="145"/>
        <end position="163"/>
    </location>
</feature>
<name>A0ABD3PEB0_9STRA</name>
<feature type="compositionally biased region" description="Low complexity" evidence="1">
    <location>
        <begin position="195"/>
        <end position="209"/>
    </location>
</feature>
<dbReference type="AlphaFoldDB" id="A0ABD3PEB0"/>
<evidence type="ECO:0000313" key="2">
    <source>
        <dbReference type="EMBL" id="KAL3786398.1"/>
    </source>
</evidence>
<gene>
    <name evidence="2" type="ORF">HJC23_002955</name>
</gene>
<sequence length="790" mass="88050">MPRASELEEFGLEVESEHHALIAEQSSSASTTRRPPPMEIMKSPTKTQLALLQSTNNPRGMRLNTLLRPGMLRWASLVIVLAVIVFMNIGQESEETTLLTEEESLEELESKNALRGENDWAETGGSAYHVFREGESPDEIGAGDAQGSPKASSSASQESIAVVESHEDENDADDDDNTPSNPNEEKIDPESFDLNDNNQQTDTKQNDANAMDESDADDVDVSKDGESEADATNGEPEKEDSSNAETAGNAPSQSNVGSFTTERLTATRTAAQSLVKMIEEYYYGAETTSKMLIESWVGPWDFDVLYDDADPEPEKRDRLRKLVDTMARALVTDEQKEFIIGTIGSSVAAGHDNCHYDSYENQLQRTFGPVWEAAGMKLICQNAGEGGGCGDNFANQVFCIKQNVSPNVDIVHYTWSYFEVGNYMDALVSRENLVRWTQMLPRQPPVHVLNVEGAVQASDEEKELTKYYAQYGYDAFYMRYAYRQGGHDYDTEAKNGLDRFGWHVVGDGYHNTTRYGELEEDEGRKESLGVVLRNWHPGPLGFQLVSDAFALVYSKAILLALDLIEKDIASGNDPRVIWSASKRKIVSKKSLPEPLRCDPEYCVVNEVPGCTNYELPTYGVRGARVEDPNDDLNPHKGELQKWEIWYEPRDFWHLVSKEDVVYFQDRDDKEICKHLDNCGGISATSSENGMVVFRLPKMEVGLVSICGCCGDTEIAKPMFLNNTNIEIRYNGALLDRSTWDLFPNAKCARLLKRFPTEGAAAQTPTGHAYLSVKALDGMEMPVRISHVITL</sequence>
<feature type="region of interest" description="Disordered" evidence="1">
    <location>
        <begin position="21"/>
        <end position="44"/>
    </location>
</feature>
<evidence type="ECO:0000313" key="3">
    <source>
        <dbReference type="Proteomes" id="UP001516023"/>
    </source>
</evidence>
<reference evidence="2 3" key="1">
    <citation type="journal article" date="2020" name="G3 (Bethesda)">
        <title>Improved Reference Genome for Cyclotella cryptica CCMP332, a Model for Cell Wall Morphogenesis, Salinity Adaptation, and Lipid Production in Diatoms (Bacillariophyta).</title>
        <authorList>
            <person name="Roberts W.R."/>
            <person name="Downey K.M."/>
            <person name="Ruck E.C."/>
            <person name="Traller J.C."/>
            <person name="Alverson A.J."/>
        </authorList>
    </citation>
    <scope>NUCLEOTIDE SEQUENCE [LARGE SCALE GENOMIC DNA]</scope>
    <source>
        <strain evidence="2 3">CCMP332</strain>
    </source>
</reference>
<comment type="caution">
    <text evidence="2">The sequence shown here is derived from an EMBL/GenBank/DDBJ whole genome shotgun (WGS) entry which is preliminary data.</text>
</comment>
<accession>A0ABD3PEB0</accession>
<protein>
    <submittedName>
        <fullName evidence="2">Uncharacterized protein</fullName>
    </submittedName>
</protein>
<proteinExistence type="predicted"/>
<feature type="compositionally biased region" description="Acidic residues" evidence="1">
    <location>
        <begin position="166"/>
        <end position="177"/>
    </location>
</feature>
<evidence type="ECO:0000256" key="1">
    <source>
        <dbReference type="SAM" id="MobiDB-lite"/>
    </source>
</evidence>